<dbReference type="AlphaFoldDB" id="A0AAV0EWV5"/>
<dbReference type="EMBL" id="CAMAPF010000948">
    <property type="protein sequence ID" value="CAH9127765.1"/>
    <property type="molecule type" value="Genomic_DNA"/>
</dbReference>
<comment type="caution">
    <text evidence="4">The sequence shown here is derived from an EMBL/GenBank/DDBJ whole genome shotgun (WGS) entry which is preliminary data.</text>
</comment>
<sequence>MRRQRRGVGIEGLVPKVRKRGCSSSSSASSRVQHYRLKRAIVVGKVRHGLGGSRSSTPVPSWKTSPLQRTAGDPPSSSPQLGTSRPVSARKLAATLWEMNEVPSPKVYEDLEKRRKKKKQPGRSGPDSVVSDSLPPHLCDPSHSPVSERRDRSGTGSYNKKMSTSSHRPKPISHNVGAIDSVSSASLMEMETRSRASVSVVGTKTHLKDISNALTTSKELLKIIHRIWSNADPPSSTMSLVSALHAELERARLQVNKLIHQEHKNSDQSEINRLIKCFAEEKAAWKNKEESAIDSLATELEAERKLRRRCENLNSKLGKELSETKASLMKAVKELENEKRAREMIEQMCNDLARDISEDRAEVEELKKVHQEFEKEREVIRTKPEEKNSAVDKLRKQLETFLGKKKSKKKGNCCRKTPSDEKASSCINKTPITLHHHNLEKEDNREEESAESDLHSIELNMENTNKTSQGTYYPAIGRPSKRISVDEMKVRSSLTGQVPRTNTTLLRRISDSVEWGDGSSHGSDWERLQELENLGKTYAYAEEIQRIKAMAGMKNHSIPVSSPSRQWDLPRSSRDSLGTGVERTSFAHDCAVKSRLGVGRSKR</sequence>
<organism evidence="4 5">
    <name type="scientific">Cuscuta epithymum</name>
    <dbReference type="NCBI Taxonomy" id="186058"/>
    <lineage>
        <taxon>Eukaryota</taxon>
        <taxon>Viridiplantae</taxon>
        <taxon>Streptophyta</taxon>
        <taxon>Embryophyta</taxon>
        <taxon>Tracheophyta</taxon>
        <taxon>Spermatophyta</taxon>
        <taxon>Magnoliopsida</taxon>
        <taxon>eudicotyledons</taxon>
        <taxon>Gunneridae</taxon>
        <taxon>Pentapetalae</taxon>
        <taxon>asterids</taxon>
        <taxon>lamiids</taxon>
        <taxon>Solanales</taxon>
        <taxon>Convolvulaceae</taxon>
        <taxon>Cuscuteae</taxon>
        <taxon>Cuscuta</taxon>
        <taxon>Cuscuta subgen. Cuscuta</taxon>
    </lineage>
</organism>
<feature type="region of interest" description="Disordered" evidence="2">
    <location>
        <begin position="557"/>
        <end position="584"/>
    </location>
</feature>
<keyword evidence="5" id="KW-1185">Reference proteome</keyword>
<proteinExistence type="predicted"/>
<evidence type="ECO:0000313" key="4">
    <source>
        <dbReference type="EMBL" id="CAH9127765.1"/>
    </source>
</evidence>
<evidence type="ECO:0000313" key="3">
    <source>
        <dbReference type="EMBL" id="CAH9082634.1"/>
    </source>
</evidence>
<dbReference type="PANTHER" id="PTHR31071:SF7">
    <property type="entry name" value="OS04G0382800 PROTEIN"/>
    <property type="match status" value="1"/>
</dbReference>
<accession>A0AAV0EWV5</accession>
<dbReference type="PANTHER" id="PTHR31071">
    <property type="entry name" value="GB|AAF24581.1"/>
    <property type="match status" value="1"/>
</dbReference>
<dbReference type="InterPro" id="IPR043424">
    <property type="entry name" value="BLT-like"/>
</dbReference>
<reference evidence="4" key="1">
    <citation type="submission" date="2022-07" db="EMBL/GenBank/DDBJ databases">
        <authorList>
            <person name="Macas J."/>
            <person name="Novak P."/>
            <person name="Neumann P."/>
        </authorList>
    </citation>
    <scope>NUCLEOTIDE SEQUENCE</scope>
</reference>
<feature type="coiled-coil region" evidence="1">
    <location>
        <begin position="286"/>
        <end position="383"/>
    </location>
</feature>
<dbReference type="Proteomes" id="UP001152523">
    <property type="component" value="Unassembled WGS sequence"/>
</dbReference>
<protein>
    <submittedName>
        <fullName evidence="4">Uncharacterized protein</fullName>
    </submittedName>
</protein>
<feature type="region of interest" description="Disordered" evidence="2">
    <location>
        <begin position="1"/>
        <end position="86"/>
    </location>
</feature>
<name>A0AAV0EWV5_9ASTE</name>
<dbReference type="EMBL" id="CAMAPF010000039">
    <property type="protein sequence ID" value="CAH9082634.1"/>
    <property type="molecule type" value="Genomic_DNA"/>
</dbReference>
<feature type="compositionally biased region" description="Polar residues" evidence="2">
    <location>
        <begin position="53"/>
        <end position="68"/>
    </location>
</feature>
<evidence type="ECO:0000256" key="1">
    <source>
        <dbReference type="SAM" id="Coils"/>
    </source>
</evidence>
<feature type="region of interest" description="Disordered" evidence="2">
    <location>
        <begin position="108"/>
        <end position="178"/>
    </location>
</feature>
<evidence type="ECO:0000256" key="2">
    <source>
        <dbReference type="SAM" id="MobiDB-lite"/>
    </source>
</evidence>
<gene>
    <name evidence="4" type="ORF">CEPIT_LOCUS28580</name>
    <name evidence="3" type="ORF">CEPIT_LOCUS8199</name>
</gene>
<evidence type="ECO:0000313" key="5">
    <source>
        <dbReference type="Proteomes" id="UP001152523"/>
    </source>
</evidence>
<feature type="compositionally biased region" description="Polar residues" evidence="2">
    <location>
        <begin position="154"/>
        <end position="166"/>
    </location>
</feature>
<keyword evidence="1" id="KW-0175">Coiled coil</keyword>